<keyword evidence="5 7" id="KW-1133">Transmembrane helix</keyword>
<comment type="caution">
    <text evidence="9">The sequence shown here is derived from an EMBL/GenBank/DDBJ whole genome shotgun (WGS) entry which is preliminary data.</text>
</comment>
<dbReference type="EMBL" id="VUNN01000010">
    <property type="protein sequence ID" value="MSU06369.1"/>
    <property type="molecule type" value="Genomic_DNA"/>
</dbReference>
<sequence>MAQITKKNEKSAYLFILPFVLMFVIYKLYPMIYGFAVSFLDRNSTKKLSSIDFVWFKNYINVLTSKTFWETLGRSFYFAAVYTVFVMFFGFLFGVLFNNEFKGRKIVRTMFYMPYVTNIIAIGIVFKYLLNPTKGPINAIFRLFGQVGPKWLSSPTMALPTAAVIGAWLALAFNIITVLAALQEIPKDLYEVAEIEGVSFTQKLWYIILPMLKPALFMLLTITVINSFKSYTTIVGLTAGGPGTSTRTLSYQIYEDAFTYMKFSIASAEGVLLTILIVMINNALNKVRDLWGNN</sequence>
<protein>
    <submittedName>
        <fullName evidence="9">Sugar ABC transporter permease</fullName>
    </submittedName>
</protein>
<dbReference type="GO" id="GO:0005886">
    <property type="term" value="C:plasma membrane"/>
    <property type="evidence" value="ECO:0007669"/>
    <property type="project" value="UniProtKB-SubCell"/>
</dbReference>
<dbReference type="PANTHER" id="PTHR30193">
    <property type="entry name" value="ABC TRANSPORTER PERMEASE PROTEIN"/>
    <property type="match status" value="1"/>
</dbReference>
<dbReference type="PANTHER" id="PTHR30193:SF37">
    <property type="entry name" value="INNER MEMBRANE ABC TRANSPORTER PERMEASE PROTEIN YCJO"/>
    <property type="match status" value="1"/>
</dbReference>
<keyword evidence="6 7" id="KW-0472">Membrane</keyword>
<keyword evidence="3" id="KW-1003">Cell membrane</keyword>
<evidence type="ECO:0000256" key="6">
    <source>
        <dbReference type="ARBA" id="ARBA00023136"/>
    </source>
</evidence>
<dbReference type="Proteomes" id="UP000460549">
    <property type="component" value="Unassembled WGS sequence"/>
</dbReference>
<reference evidence="9 10" key="1">
    <citation type="submission" date="2019-08" db="EMBL/GenBank/DDBJ databases">
        <title>In-depth cultivation of the pig gut microbiome towards novel bacterial diversity and tailored functional studies.</title>
        <authorList>
            <person name="Wylensek D."/>
            <person name="Hitch T.C.A."/>
            <person name="Clavel T."/>
        </authorList>
    </citation>
    <scope>NUCLEOTIDE SEQUENCE [LARGE SCALE GENOMIC DNA]</scope>
    <source>
        <strain evidence="9 10">NM-380-WT-3C1</strain>
    </source>
</reference>
<keyword evidence="10" id="KW-1185">Reference proteome</keyword>
<dbReference type="PROSITE" id="PS50928">
    <property type="entry name" value="ABC_TM1"/>
    <property type="match status" value="1"/>
</dbReference>
<feature type="transmembrane region" description="Helical" evidence="7">
    <location>
        <begin position="109"/>
        <end position="130"/>
    </location>
</feature>
<feature type="transmembrane region" description="Helical" evidence="7">
    <location>
        <begin position="203"/>
        <end position="225"/>
    </location>
</feature>
<keyword evidence="4 7" id="KW-0812">Transmembrane</keyword>
<feature type="domain" description="ABC transmembrane type-1" evidence="8">
    <location>
        <begin position="72"/>
        <end position="284"/>
    </location>
</feature>
<evidence type="ECO:0000256" key="3">
    <source>
        <dbReference type="ARBA" id="ARBA00022475"/>
    </source>
</evidence>
<dbReference type="InterPro" id="IPR035906">
    <property type="entry name" value="MetI-like_sf"/>
</dbReference>
<comment type="subcellular location">
    <subcellularLocation>
        <location evidence="1 7">Cell membrane</location>
        <topology evidence="1 7">Multi-pass membrane protein</topology>
    </subcellularLocation>
</comment>
<dbReference type="AlphaFoldDB" id="A0A7X2PCH1"/>
<keyword evidence="2 7" id="KW-0813">Transport</keyword>
<dbReference type="InterPro" id="IPR051393">
    <property type="entry name" value="ABC_transporter_permease"/>
</dbReference>
<evidence type="ECO:0000256" key="1">
    <source>
        <dbReference type="ARBA" id="ARBA00004651"/>
    </source>
</evidence>
<evidence type="ECO:0000259" key="8">
    <source>
        <dbReference type="PROSITE" id="PS50928"/>
    </source>
</evidence>
<feature type="transmembrane region" description="Helical" evidence="7">
    <location>
        <begin position="263"/>
        <end position="284"/>
    </location>
</feature>
<proteinExistence type="inferred from homology"/>
<accession>A0A7X2PCH1</accession>
<dbReference type="Gene3D" id="1.10.3720.10">
    <property type="entry name" value="MetI-like"/>
    <property type="match status" value="1"/>
</dbReference>
<feature type="transmembrane region" description="Helical" evidence="7">
    <location>
        <begin position="12"/>
        <end position="29"/>
    </location>
</feature>
<feature type="transmembrane region" description="Helical" evidence="7">
    <location>
        <begin position="76"/>
        <end position="97"/>
    </location>
</feature>
<dbReference type="GO" id="GO:0055085">
    <property type="term" value="P:transmembrane transport"/>
    <property type="evidence" value="ECO:0007669"/>
    <property type="project" value="InterPro"/>
</dbReference>
<evidence type="ECO:0000256" key="5">
    <source>
        <dbReference type="ARBA" id="ARBA00022989"/>
    </source>
</evidence>
<dbReference type="CDD" id="cd06261">
    <property type="entry name" value="TM_PBP2"/>
    <property type="match status" value="1"/>
</dbReference>
<dbReference type="InterPro" id="IPR000515">
    <property type="entry name" value="MetI-like"/>
</dbReference>
<dbReference type="RefSeq" id="WP_154425342.1">
    <property type="nucleotide sequence ID" value="NZ_JAQYGB010000030.1"/>
</dbReference>
<dbReference type="Pfam" id="PF00528">
    <property type="entry name" value="BPD_transp_1"/>
    <property type="match status" value="1"/>
</dbReference>
<evidence type="ECO:0000256" key="7">
    <source>
        <dbReference type="RuleBase" id="RU363032"/>
    </source>
</evidence>
<gene>
    <name evidence="9" type="ORF">FYJ80_06190</name>
</gene>
<evidence type="ECO:0000313" key="10">
    <source>
        <dbReference type="Proteomes" id="UP000460549"/>
    </source>
</evidence>
<evidence type="ECO:0000313" key="9">
    <source>
        <dbReference type="EMBL" id="MSU06369.1"/>
    </source>
</evidence>
<evidence type="ECO:0000256" key="2">
    <source>
        <dbReference type="ARBA" id="ARBA00022448"/>
    </source>
</evidence>
<organism evidence="9 10">
    <name type="scientific">Bullifex porci</name>
    <dbReference type="NCBI Taxonomy" id="2606638"/>
    <lineage>
        <taxon>Bacteria</taxon>
        <taxon>Pseudomonadati</taxon>
        <taxon>Spirochaetota</taxon>
        <taxon>Spirochaetia</taxon>
        <taxon>Spirochaetales</taxon>
        <taxon>Spirochaetaceae</taxon>
        <taxon>Bullifex</taxon>
    </lineage>
</organism>
<dbReference type="SUPFAM" id="SSF161098">
    <property type="entry name" value="MetI-like"/>
    <property type="match status" value="1"/>
</dbReference>
<comment type="similarity">
    <text evidence="7">Belongs to the binding-protein-dependent transport system permease family.</text>
</comment>
<evidence type="ECO:0000256" key="4">
    <source>
        <dbReference type="ARBA" id="ARBA00022692"/>
    </source>
</evidence>
<name>A0A7X2PCH1_9SPIO</name>
<feature type="transmembrane region" description="Helical" evidence="7">
    <location>
        <begin position="157"/>
        <end position="182"/>
    </location>
</feature>